<keyword evidence="1" id="KW-0444">Lipid biosynthesis</keyword>
<comment type="similarity">
    <text evidence="1">Belongs to the fatty acyl-CoA reductase family.</text>
</comment>
<dbReference type="InterPro" id="IPR026055">
    <property type="entry name" value="FAR"/>
</dbReference>
<dbReference type="PANTHER" id="PTHR11011">
    <property type="entry name" value="MALE STERILITY PROTEIN 2-RELATED"/>
    <property type="match status" value="1"/>
</dbReference>
<proteinExistence type="inferred from homology"/>
<dbReference type="EC" id="1.2.1.84" evidence="1"/>
<dbReference type="GO" id="GO:0005777">
    <property type="term" value="C:peroxisome"/>
    <property type="evidence" value="ECO:0007669"/>
    <property type="project" value="TreeGrafter"/>
</dbReference>
<dbReference type="AlphaFoldDB" id="A0A482V8Y8"/>
<organism evidence="3 4">
    <name type="scientific">Asbolus verrucosus</name>
    <name type="common">Desert ironclad beetle</name>
    <dbReference type="NCBI Taxonomy" id="1661398"/>
    <lineage>
        <taxon>Eukaryota</taxon>
        <taxon>Metazoa</taxon>
        <taxon>Ecdysozoa</taxon>
        <taxon>Arthropoda</taxon>
        <taxon>Hexapoda</taxon>
        <taxon>Insecta</taxon>
        <taxon>Pterygota</taxon>
        <taxon>Neoptera</taxon>
        <taxon>Endopterygota</taxon>
        <taxon>Coleoptera</taxon>
        <taxon>Polyphaga</taxon>
        <taxon>Cucujiformia</taxon>
        <taxon>Tenebrionidae</taxon>
        <taxon>Pimeliinae</taxon>
        <taxon>Asbolus</taxon>
    </lineage>
</organism>
<feature type="non-terminal residue" evidence="3">
    <location>
        <position position="197"/>
    </location>
</feature>
<comment type="function">
    <text evidence="1">Catalyzes the reduction of fatty acyl-CoA to fatty alcohols.</text>
</comment>
<evidence type="ECO:0000256" key="1">
    <source>
        <dbReference type="RuleBase" id="RU363097"/>
    </source>
</evidence>
<dbReference type="Proteomes" id="UP000292052">
    <property type="component" value="Unassembled WGS sequence"/>
</dbReference>
<reference evidence="3 4" key="1">
    <citation type="submission" date="2017-03" db="EMBL/GenBank/DDBJ databases">
        <title>Genome of the blue death feigning beetle - Asbolus verrucosus.</title>
        <authorList>
            <person name="Rider S.D."/>
        </authorList>
    </citation>
    <scope>NUCLEOTIDE SEQUENCE [LARGE SCALE GENOMIC DNA]</scope>
    <source>
        <strain evidence="3">Butters</strain>
        <tissue evidence="3">Head and leg muscle</tissue>
    </source>
</reference>
<evidence type="ECO:0000313" key="3">
    <source>
        <dbReference type="EMBL" id="RZB39608.1"/>
    </source>
</evidence>
<keyword evidence="4" id="KW-1185">Reference proteome</keyword>
<feature type="domain" description="Thioester reductase (TE)" evidence="2">
    <location>
        <begin position="38"/>
        <end position="188"/>
    </location>
</feature>
<comment type="catalytic activity">
    <reaction evidence="1">
        <text>a long-chain fatty acyl-CoA + 2 NADPH + 2 H(+) = a long-chain primary fatty alcohol + 2 NADP(+) + CoA</text>
        <dbReference type="Rhea" id="RHEA:52716"/>
        <dbReference type="ChEBI" id="CHEBI:15378"/>
        <dbReference type="ChEBI" id="CHEBI:57287"/>
        <dbReference type="ChEBI" id="CHEBI:57783"/>
        <dbReference type="ChEBI" id="CHEBI:58349"/>
        <dbReference type="ChEBI" id="CHEBI:77396"/>
        <dbReference type="ChEBI" id="CHEBI:83139"/>
        <dbReference type="EC" id="1.2.1.84"/>
    </reaction>
</comment>
<dbReference type="PANTHER" id="PTHR11011:SF60">
    <property type="entry name" value="FATTY ACYL-COA REDUCTASE-RELATED"/>
    <property type="match status" value="1"/>
</dbReference>
<dbReference type="InterPro" id="IPR013120">
    <property type="entry name" value="FAR_NAD-bd"/>
</dbReference>
<dbReference type="Pfam" id="PF07993">
    <property type="entry name" value="NAD_binding_4"/>
    <property type="match status" value="1"/>
</dbReference>
<dbReference type="Gene3D" id="3.40.50.720">
    <property type="entry name" value="NAD(P)-binding Rossmann-like Domain"/>
    <property type="match status" value="1"/>
</dbReference>
<accession>A0A482V8Y8</accession>
<dbReference type="InterPro" id="IPR036291">
    <property type="entry name" value="NAD(P)-bd_dom_sf"/>
</dbReference>
<gene>
    <name evidence="3" type="ORF">BDFB_013388</name>
</gene>
<comment type="caution">
    <text evidence="3">The sequence shown here is derived from an EMBL/GenBank/DDBJ whole genome shotgun (WGS) entry which is preliminary data.</text>
</comment>
<sequence length="197" mass="22416">MKYAEESERLMRESVEIMWCPVEGSKIADFHKGKNIFVTGATGFVGKLLVEKLLRACPNINTIYILIRPKKGEDEDSRLKKLYTDQQILPNFQRKISVIKGDISLPDLAVFPEDKAKILEQVNVIFNIAAVVRFDEKITTATKINVRGARDLLKIAGQCKHLESFVHVGTAYSNCNRKEIDEIFYKLPITADELIEM</sequence>
<dbReference type="STRING" id="1661398.A0A482V8Y8"/>
<dbReference type="GO" id="GO:0035336">
    <property type="term" value="P:long-chain fatty-acyl-CoA metabolic process"/>
    <property type="evidence" value="ECO:0007669"/>
    <property type="project" value="TreeGrafter"/>
</dbReference>
<keyword evidence="1" id="KW-0443">Lipid metabolism</keyword>
<dbReference type="SUPFAM" id="SSF51735">
    <property type="entry name" value="NAD(P)-binding Rossmann-fold domains"/>
    <property type="match status" value="1"/>
</dbReference>
<dbReference type="GO" id="GO:0080019">
    <property type="term" value="F:alcohol-forming very long-chain fatty acyl-CoA reductase activity"/>
    <property type="evidence" value="ECO:0007669"/>
    <property type="project" value="InterPro"/>
</dbReference>
<protein>
    <recommendedName>
        <fullName evidence="1">Fatty acyl-CoA reductase</fullName>
        <ecNumber evidence="1">1.2.1.84</ecNumber>
    </recommendedName>
</protein>
<dbReference type="OrthoDB" id="8195591at2759"/>
<dbReference type="GO" id="GO:0102965">
    <property type="term" value="F:alcohol-forming long-chain fatty acyl-CoA reductase activity"/>
    <property type="evidence" value="ECO:0007669"/>
    <property type="project" value="UniProtKB-EC"/>
</dbReference>
<dbReference type="EMBL" id="QDEB01126952">
    <property type="protein sequence ID" value="RZB39608.1"/>
    <property type="molecule type" value="Genomic_DNA"/>
</dbReference>
<keyword evidence="1" id="KW-0521">NADP</keyword>
<evidence type="ECO:0000259" key="2">
    <source>
        <dbReference type="Pfam" id="PF07993"/>
    </source>
</evidence>
<evidence type="ECO:0000313" key="4">
    <source>
        <dbReference type="Proteomes" id="UP000292052"/>
    </source>
</evidence>
<name>A0A482V8Y8_ASBVE</name>
<keyword evidence="1" id="KW-0560">Oxidoreductase</keyword>